<evidence type="ECO:0000313" key="3">
    <source>
        <dbReference type="EMBL" id="CAB5001805.1"/>
    </source>
</evidence>
<dbReference type="EMBL" id="CAFBPC010000058">
    <property type="protein sequence ID" value="CAB5001805.1"/>
    <property type="molecule type" value="Genomic_DNA"/>
</dbReference>
<feature type="transmembrane region" description="Helical" evidence="1">
    <location>
        <begin position="125"/>
        <end position="142"/>
    </location>
</feature>
<reference evidence="2" key="1">
    <citation type="submission" date="2020-05" db="EMBL/GenBank/DDBJ databases">
        <authorList>
            <person name="Chiriac C."/>
            <person name="Salcher M."/>
            <person name="Ghai R."/>
            <person name="Kavagutti S V."/>
        </authorList>
    </citation>
    <scope>NUCLEOTIDE SEQUENCE</scope>
</reference>
<evidence type="ECO:0000313" key="2">
    <source>
        <dbReference type="EMBL" id="CAB4557079.1"/>
    </source>
</evidence>
<proteinExistence type="predicted"/>
<evidence type="ECO:0000256" key="1">
    <source>
        <dbReference type="SAM" id="Phobius"/>
    </source>
</evidence>
<feature type="transmembrane region" description="Helical" evidence="1">
    <location>
        <begin position="154"/>
        <end position="175"/>
    </location>
</feature>
<organism evidence="2">
    <name type="scientific">freshwater metagenome</name>
    <dbReference type="NCBI Taxonomy" id="449393"/>
    <lineage>
        <taxon>unclassified sequences</taxon>
        <taxon>metagenomes</taxon>
        <taxon>ecological metagenomes</taxon>
    </lineage>
</organism>
<protein>
    <submittedName>
        <fullName evidence="2">Unannotated protein</fullName>
    </submittedName>
</protein>
<dbReference type="AlphaFoldDB" id="A0A6J6D312"/>
<keyword evidence="1" id="KW-0812">Transmembrane</keyword>
<name>A0A6J6D312_9ZZZZ</name>
<feature type="transmembrane region" description="Helical" evidence="1">
    <location>
        <begin position="95"/>
        <end position="113"/>
    </location>
</feature>
<keyword evidence="1" id="KW-1133">Transmembrane helix</keyword>
<gene>
    <name evidence="2" type="ORF">UFOPK1619_00129</name>
    <name evidence="3" type="ORF">UFOPK4057_00351</name>
</gene>
<sequence>MPTNMETAIEFANKVRTELSHLTSEQIADLTDGLEADIASSLDDGADIGSAEKYATDLLAAAGMSNGVEVVPNAVDVFINKVRRWFVSVSDLEPAWWVFRAWVVTQLIGWLLFRDQTSSPGYLQWRYMQWGGIVVLGVMIYVSVRIGRAKPAKWMPLISISHVVLAVAGLAFMFVSPRGETAHLEPLPGQTLCTQVPAPDLVGLSVADANALLSGMGMGWTFFDQDAMMQLDSVPQEVLVIQQNPRPGVKTCEVYAVQLIVDLARPRATDLPPGLTTPPTVLPPEPVYTIATTTIPKKSVTTTIPKVTTDTKP</sequence>
<keyword evidence="1" id="KW-0472">Membrane</keyword>
<accession>A0A6J6D312</accession>
<dbReference type="EMBL" id="CAEZTI010000012">
    <property type="protein sequence ID" value="CAB4557079.1"/>
    <property type="molecule type" value="Genomic_DNA"/>
</dbReference>